<keyword evidence="3" id="KW-1185">Reference proteome</keyword>
<accession>A0A7I8IDJ5</accession>
<proteinExistence type="predicted"/>
<feature type="compositionally biased region" description="Basic and acidic residues" evidence="1">
    <location>
        <begin position="27"/>
        <end position="36"/>
    </location>
</feature>
<sequence>MRPRSPRRRKPRRLPPWRRSLSPLTGPREHREGGQL</sequence>
<evidence type="ECO:0000313" key="3">
    <source>
        <dbReference type="Proteomes" id="UP001189122"/>
    </source>
</evidence>
<dbReference type="EMBL" id="LR743588">
    <property type="protein sequence ID" value="CAA2615352.1"/>
    <property type="molecule type" value="Genomic_DNA"/>
</dbReference>
<dbReference type="EMBL" id="CACRZD030000001">
    <property type="protein sequence ID" value="CAA6655112.1"/>
    <property type="molecule type" value="Genomic_DNA"/>
</dbReference>
<dbReference type="Proteomes" id="UP001189122">
    <property type="component" value="Unassembled WGS sequence"/>
</dbReference>
<protein>
    <submittedName>
        <fullName evidence="2">Uncharacterized protein</fullName>
    </submittedName>
</protein>
<evidence type="ECO:0000256" key="1">
    <source>
        <dbReference type="SAM" id="MobiDB-lite"/>
    </source>
</evidence>
<organism evidence="2">
    <name type="scientific">Spirodela intermedia</name>
    <name type="common">Intermediate duckweed</name>
    <dbReference type="NCBI Taxonomy" id="51605"/>
    <lineage>
        <taxon>Eukaryota</taxon>
        <taxon>Viridiplantae</taxon>
        <taxon>Streptophyta</taxon>
        <taxon>Embryophyta</taxon>
        <taxon>Tracheophyta</taxon>
        <taxon>Spermatophyta</taxon>
        <taxon>Magnoliopsida</taxon>
        <taxon>Liliopsida</taxon>
        <taxon>Araceae</taxon>
        <taxon>Lemnoideae</taxon>
        <taxon>Spirodela</taxon>
    </lineage>
</organism>
<dbReference type="AlphaFoldDB" id="A0A7I8IDJ5"/>
<gene>
    <name evidence="2" type="ORF">SI7747_01001702</name>
</gene>
<name>A0A7I8IDJ5_SPIIN</name>
<reference evidence="2 3" key="1">
    <citation type="submission" date="2019-12" db="EMBL/GenBank/DDBJ databases">
        <authorList>
            <person name="Scholz U."/>
            <person name="Mascher M."/>
            <person name="Fiebig A."/>
        </authorList>
    </citation>
    <scope>NUCLEOTIDE SEQUENCE</scope>
</reference>
<feature type="region of interest" description="Disordered" evidence="1">
    <location>
        <begin position="1"/>
        <end position="36"/>
    </location>
</feature>
<evidence type="ECO:0000313" key="2">
    <source>
        <dbReference type="EMBL" id="CAA2615352.1"/>
    </source>
</evidence>
<feature type="compositionally biased region" description="Basic residues" evidence="1">
    <location>
        <begin position="1"/>
        <end position="16"/>
    </location>
</feature>